<proteinExistence type="predicted"/>
<reference evidence="4 5" key="1">
    <citation type="submission" date="2021-07" db="EMBL/GenBank/DDBJ databases">
        <title>Karlodiniumbacter phycospheric gen. nov., sp. nov., a phycosphere bacterium isolated from karlodinium veneficum.</title>
        <authorList>
            <person name="Peng Y."/>
            <person name="Jiang L."/>
            <person name="Lee J."/>
        </authorList>
    </citation>
    <scope>NUCLEOTIDE SEQUENCE</scope>
    <source>
        <strain evidence="4 5">N5</strain>
    </source>
</reference>
<dbReference type="Pfam" id="PF13098">
    <property type="entry name" value="Thioredoxin_2"/>
    <property type="match status" value="1"/>
</dbReference>
<protein>
    <submittedName>
        <fullName evidence="4">Thioredoxin family protein</fullName>
    </submittedName>
</protein>
<evidence type="ECO:0000256" key="1">
    <source>
        <dbReference type="SAM" id="SignalP"/>
    </source>
</evidence>
<dbReference type="InterPro" id="IPR041737">
    <property type="entry name" value="SoxW"/>
</dbReference>
<feature type="chain" id="PRO_5037770569" evidence="1">
    <location>
        <begin position="22"/>
        <end position="190"/>
    </location>
</feature>
<evidence type="ECO:0000313" key="4">
    <source>
        <dbReference type="EMBL" id="QXL89622.1"/>
    </source>
</evidence>
<dbReference type="AlphaFoldDB" id="A0A975TXX3"/>
<sequence>MFLRSLMVAGALALSPLAAQAELNADGLHVAPWLMETFRDMREDLEEATANGQRLAIIIEQRGCIYCAEMYEEVFVVPEIEQLLTDDFFVVRLNMYGSTEVVDFDGEVMSESEVVRRWRILFTPTILFFPQEVAPDATGIEAAVATMPGAFGRWTTFNMFNWVLEEGYAGEESFQQYHARQLLTQSPEND</sequence>
<dbReference type="InterPro" id="IPR036249">
    <property type="entry name" value="Thioredoxin-like_sf"/>
</dbReference>
<dbReference type="EMBL" id="JAIMBW010000001">
    <property type="protein sequence ID" value="MBY4892902.1"/>
    <property type="molecule type" value="Genomic_DNA"/>
</dbReference>
<keyword evidence="5" id="KW-1185">Reference proteome</keyword>
<dbReference type="RefSeq" id="WP_257892649.1">
    <property type="nucleotide sequence ID" value="NZ_JAIMBW010000001.1"/>
</dbReference>
<keyword evidence="1" id="KW-0732">Signal</keyword>
<evidence type="ECO:0000259" key="2">
    <source>
        <dbReference type="Pfam" id="PF13098"/>
    </source>
</evidence>
<dbReference type="InterPro" id="IPR012336">
    <property type="entry name" value="Thioredoxin-like_fold"/>
</dbReference>
<evidence type="ECO:0000313" key="3">
    <source>
        <dbReference type="EMBL" id="MBY4892902.1"/>
    </source>
</evidence>
<dbReference type="SUPFAM" id="SSF52833">
    <property type="entry name" value="Thioredoxin-like"/>
    <property type="match status" value="1"/>
</dbReference>
<accession>A0A975TXX3</accession>
<name>A0A975TXX3_9RHOB</name>
<dbReference type="CDD" id="cd02951">
    <property type="entry name" value="SoxW"/>
    <property type="match status" value="1"/>
</dbReference>
<gene>
    <name evidence="3" type="ORF">KUL25_09015</name>
    <name evidence="4" type="ORF">KUL25_09020</name>
</gene>
<dbReference type="EMBL" id="CP078073">
    <property type="protein sequence ID" value="QXL89622.1"/>
    <property type="molecule type" value="Genomic_DNA"/>
</dbReference>
<evidence type="ECO:0000313" key="5">
    <source>
        <dbReference type="Proteomes" id="UP000693972"/>
    </source>
</evidence>
<dbReference type="Gene3D" id="3.40.30.10">
    <property type="entry name" value="Glutaredoxin"/>
    <property type="match status" value="1"/>
</dbReference>
<dbReference type="Proteomes" id="UP000693972">
    <property type="component" value="Unassembled WGS sequence"/>
</dbReference>
<feature type="domain" description="Thioredoxin-like fold" evidence="2">
    <location>
        <begin position="48"/>
        <end position="132"/>
    </location>
</feature>
<organism evidence="4">
    <name type="scientific">Gymnodinialimonas phycosphaerae</name>
    <dbReference type="NCBI Taxonomy" id="2841589"/>
    <lineage>
        <taxon>Bacteria</taxon>
        <taxon>Pseudomonadati</taxon>
        <taxon>Pseudomonadota</taxon>
        <taxon>Alphaproteobacteria</taxon>
        <taxon>Rhodobacterales</taxon>
        <taxon>Paracoccaceae</taxon>
        <taxon>Gymnodinialimonas</taxon>
    </lineage>
</organism>
<feature type="signal peptide" evidence="1">
    <location>
        <begin position="1"/>
        <end position="21"/>
    </location>
</feature>